<evidence type="ECO:0000256" key="6">
    <source>
        <dbReference type="PROSITE-ProRule" id="PRU10141"/>
    </source>
</evidence>
<dbReference type="PANTHER" id="PTHR24355:SF30">
    <property type="entry name" value="SERINE_THREONINE-PROTEIN KINASE 32B ISOFORM X1"/>
    <property type="match status" value="1"/>
</dbReference>
<feature type="binding site" evidence="6">
    <location>
        <position position="51"/>
    </location>
    <ligand>
        <name>ATP</name>
        <dbReference type="ChEBI" id="CHEBI:30616"/>
    </ligand>
</feature>
<reference evidence="10" key="1">
    <citation type="submission" date="2016-04" db="EMBL/GenBank/DDBJ databases">
        <authorList>
            <person name="Evans L.H."/>
            <person name="Alamgir A."/>
            <person name="Owens N."/>
            <person name="Weber N.D."/>
            <person name="Virtaneva K."/>
            <person name="Barbian K."/>
            <person name="Babar A."/>
            <person name="Rosenke K."/>
        </authorList>
    </citation>
    <scope>NUCLEOTIDE SEQUENCE [LARGE SCALE GENOMIC DNA]</scope>
    <source>
        <strain evidence="10">CBS 101.48</strain>
    </source>
</reference>
<keyword evidence="1" id="KW-0723">Serine/threonine-protein kinase</keyword>
<dbReference type="PROSITE" id="PS51285">
    <property type="entry name" value="AGC_KINASE_CTER"/>
    <property type="match status" value="1"/>
</dbReference>
<name>A0A163MSU0_ABSGL</name>
<gene>
    <name evidence="10" type="primary">ABSGL_13933.1 scaffold 14340</name>
</gene>
<evidence type="ECO:0000256" key="3">
    <source>
        <dbReference type="ARBA" id="ARBA00022741"/>
    </source>
</evidence>
<dbReference type="Proteomes" id="UP000078561">
    <property type="component" value="Unassembled WGS sequence"/>
</dbReference>
<dbReference type="InterPro" id="IPR011009">
    <property type="entry name" value="Kinase-like_dom_sf"/>
</dbReference>
<evidence type="ECO:0000313" key="10">
    <source>
        <dbReference type="EMBL" id="SAM08271.1"/>
    </source>
</evidence>
<dbReference type="GO" id="GO:0009966">
    <property type="term" value="P:regulation of signal transduction"/>
    <property type="evidence" value="ECO:0007669"/>
    <property type="project" value="TreeGrafter"/>
</dbReference>
<evidence type="ECO:0008006" key="12">
    <source>
        <dbReference type="Google" id="ProtNLM"/>
    </source>
</evidence>
<dbReference type="AlphaFoldDB" id="A0A163MSU0"/>
<dbReference type="OMA" id="RRRINLQ"/>
<dbReference type="PROSITE" id="PS00107">
    <property type="entry name" value="PROTEIN_KINASE_ATP"/>
    <property type="match status" value="1"/>
</dbReference>
<dbReference type="OrthoDB" id="354826at2759"/>
<dbReference type="SMART" id="SM00220">
    <property type="entry name" value="S_TKc"/>
    <property type="match status" value="1"/>
</dbReference>
<evidence type="ECO:0000256" key="4">
    <source>
        <dbReference type="ARBA" id="ARBA00022777"/>
    </source>
</evidence>
<dbReference type="InParanoid" id="A0A163MSU0"/>
<dbReference type="GO" id="GO:0005524">
    <property type="term" value="F:ATP binding"/>
    <property type="evidence" value="ECO:0007669"/>
    <property type="project" value="UniProtKB-UniRule"/>
</dbReference>
<dbReference type="PROSITE" id="PS00108">
    <property type="entry name" value="PROTEIN_KINASE_ST"/>
    <property type="match status" value="1"/>
</dbReference>
<dbReference type="EMBL" id="LT554889">
    <property type="protein sequence ID" value="SAM08271.1"/>
    <property type="molecule type" value="Genomic_DNA"/>
</dbReference>
<feature type="region of interest" description="Disordered" evidence="7">
    <location>
        <begin position="453"/>
        <end position="482"/>
    </location>
</feature>
<organism evidence="10">
    <name type="scientific">Absidia glauca</name>
    <name type="common">Pin mould</name>
    <dbReference type="NCBI Taxonomy" id="4829"/>
    <lineage>
        <taxon>Eukaryota</taxon>
        <taxon>Fungi</taxon>
        <taxon>Fungi incertae sedis</taxon>
        <taxon>Mucoromycota</taxon>
        <taxon>Mucoromycotina</taxon>
        <taxon>Mucoromycetes</taxon>
        <taxon>Mucorales</taxon>
        <taxon>Cunninghamellaceae</taxon>
        <taxon>Absidia</taxon>
    </lineage>
</organism>
<protein>
    <recommendedName>
        <fullName evidence="12">Protein kinase domain-containing protein</fullName>
    </recommendedName>
</protein>
<evidence type="ECO:0000313" key="11">
    <source>
        <dbReference type="Proteomes" id="UP000078561"/>
    </source>
</evidence>
<dbReference type="STRING" id="4829.A0A163MSU0"/>
<dbReference type="FunFam" id="3.30.200.20:FF:000354">
    <property type="entry name" value="AGC/YANK protein kinase"/>
    <property type="match status" value="1"/>
</dbReference>
<dbReference type="FunCoup" id="A0A163MSU0">
    <property type="interactions" value="164"/>
</dbReference>
<accession>A0A163MSU0</accession>
<dbReference type="Pfam" id="PF00069">
    <property type="entry name" value="Pkinase"/>
    <property type="match status" value="1"/>
</dbReference>
<proteinExistence type="predicted"/>
<dbReference type="FunFam" id="1.10.510.10:FF:000469">
    <property type="entry name" value="Serine/threonine-protein kinase 32B"/>
    <property type="match status" value="1"/>
</dbReference>
<dbReference type="InterPro" id="IPR008271">
    <property type="entry name" value="Ser/Thr_kinase_AS"/>
</dbReference>
<feature type="compositionally biased region" description="Low complexity" evidence="7">
    <location>
        <begin position="454"/>
        <end position="478"/>
    </location>
</feature>
<dbReference type="PROSITE" id="PS50011">
    <property type="entry name" value="PROTEIN_KINASE_DOM"/>
    <property type="match status" value="1"/>
</dbReference>
<feature type="domain" description="AGC-kinase C-terminal" evidence="9">
    <location>
        <begin position="281"/>
        <end position="380"/>
    </location>
</feature>
<dbReference type="InterPro" id="IPR000719">
    <property type="entry name" value="Prot_kinase_dom"/>
</dbReference>
<dbReference type="InterPro" id="IPR000961">
    <property type="entry name" value="AGC-kinase_C"/>
</dbReference>
<keyword evidence="5 6" id="KW-0067">ATP-binding</keyword>
<evidence type="ECO:0000256" key="5">
    <source>
        <dbReference type="ARBA" id="ARBA00022840"/>
    </source>
</evidence>
<evidence type="ECO:0000259" key="8">
    <source>
        <dbReference type="PROSITE" id="PS50011"/>
    </source>
</evidence>
<keyword evidence="3 6" id="KW-0547">Nucleotide-binding</keyword>
<dbReference type="Gene3D" id="1.10.510.10">
    <property type="entry name" value="Transferase(Phosphotransferase) domain 1"/>
    <property type="match status" value="1"/>
</dbReference>
<evidence type="ECO:0000256" key="2">
    <source>
        <dbReference type="ARBA" id="ARBA00022679"/>
    </source>
</evidence>
<dbReference type="GO" id="GO:0004703">
    <property type="term" value="F:G protein-coupled receptor kinase activity"/>
    <property type="evidence" value="ECO:0007669"/>
    <property type="project" value="TreeGrafter"/>
</dbReference>
<sequence length="681" mass="77482">MGAICCRESSLDLNSEVDLSHFALLRSVGKGAFGKVRVVQHKGSKQLFALKYINKTRCIQMRAVENIISERRLLERIDCGLIVNLRYAFQDDDYLFLALDLMTGGDIRFHLDRLGVMPEAYVQFYAAEVSWALRYLHKKNIVHRDLKPDNILLSDQGHAHLTDFNIAVQFSESKPLTSVAGSLAYMGPEILLKRGYFASVDWWSLGVVCYELLVGKRPFRGKTNEALQQAILHDPITFPESSHVSQEARDFICGLLTRDINRRLGVGEKGFRRLMAHPWLQHIQWELLETKQAVPPFIPDSKRANFDPTHELEEILLEDNPLKVRKRAQPKRSAISNANTSLKSHGSEVILSETSPERQMMDDKFLTFDYTKPEENERRNAEMDQHRWAQRMTKTNGSEKQRGTIPPTRGSSRKVATGTYNTSVADYINQQPATPLSASDILKLEELERMKRTQQAAHHLNAQQQQHQYQKQQQYQRQQEQRHVQQQIMGKEKKRTQDWCPPSGITASNMPFLDPDPLNAIHERNNYILQAGGVPPPMKPPSPVKVSSSPGRMADINMHPEPLHNHHLELELDELRLSHHYNLRRRSSSESSYQMPSSPENLHRPLMTASTSSIVTNTTANTINQQQQRSRTGSPVPPQKWMFDANTLPPVPLSSNSSLPLPPPDMPPPPIPTGFASPHNH</sequence>
<keyword evidence="11" id="KW-1185">Reference proteome</keyword>
<dbReference type="SUPFAM" id="SSF56112">
    <property type="entry name" value="Protein kinase-like (PK-like)"/>
    <property type="match status" value="1"/>
</dbReference>
<dbReference type="GO" id="GO:0007186">
    <property type="term" value="P:G protein-coupled receptor signaling pathway"/>
    <property type="evidence" value="ECO:0007669"/>
    <property type="project" value="TreeGrafter"/>
</dbReference>
<evidence type="ECO:0000259" key="9">
    <source>
        <dbReference type="PROSITE" id="PS51285"/>
    </source>
</evidence>
<dbReference type="GO" id="GO:0001664">
    <property type="term" value="F:G protein-coupled receptor binding"/>
    <property type="evidence" value="ECO:0007669"/>
    <property type="project" value="TreeGrafter"/>
</dbReference>
<feature type="compositionally biased region" description="Pro residues" evidence="7">
    <location>
        <begin position="660"/>
        <end position="672"/>
    </location>
</feature>
<keyword evidence="2" id="KW-0808">Transferase</keyword>
<dbReference type="PANTHER" id="PTHR24355">
    <property type="entry name" value="G PROTEIN-COUPLED RECEPTOR KINASE/RIBOSOMAL PROTEIN S6 KINASE"/>
    <property type="match status" value="1"/>
</dbReference>
<evidence type="ECO:0000256" key="1">
    <source>
        <dbReference type="ARBA" id="ARBA00022527"/>
    </source>
</evidence>
<feature type="compositionally biased region" description="Low complexity" evidence="7">
    <location>
        <begin position="589"/>
        <end position="598"/>
    </location>
</feature>
<dbReference type="InterPro" id="IPR017441">
    <property type="entry name" value="Protein_kinase_ATP_BS"/>
</dbReference>
<feature type="region of interest" description="Disordered" evidence="7">
    <location>
        <begin position="391"/>
        <end position="415"/>
    </location>
</feature>
<feature type="domain" description="Protein kinase" evidence="8">
    <location>
        <begin position="22"/>
        <end position="280"/>
    </location>
</feature>
<feature type="region of interest" description="Disordered" evidence="7">
    <location>
        <begin position="621"/>
        <end position="681"/>
    </location>
</feature>
<evidence type="ECO:0000256" key="7">
    <source>
        <dbReference type="SAM" id="MobiDB-lite"/>
    </source>
</evidence>
<keyword evidence="4" id="KW-0418">Kinase</keyword>
<dbReference type="Gene3D" id="3.30.200.20">
    <property type="entry name" value="Phosphorylase Kinase, domain 1"/>
    <property type="match status" value="1"/>
</dbReference>
<feature type="region of interest" description="Disordered" evidence="7">
    <location>
        <begin position="585"/>
        <end position="605"/>
    </location>
</feature>